<dbReference type="Gene3D" id="3.50.50.60">
    <property type="entry name" value="FAD/NAD(P)-binding domain"/>
    <property type="match status" value="3"/>
</dbReference>
<evidence type="ECO:0000313" key="5">
    <source>
        <dbReference type="EMBL" id="WPH04566.1"/>
    </source>
</evidence>
<dbReference type="SUPFAM" id="SSF51905">
    <property type="entry name" value="FAD/NAD(P)-binding domain"/>
    <property type="match status" value="1"/>
</dbReference>
<feature type="region of interest" description="Disordered" evidence="2">
    <location>
        <begin position="292"/>
        <end position="312"/>
    </location>
</feature>
<feature type="domain" description="Glucose-methanol-choline oxidoreductase N-terminal" evidence="4">
    <location>
        <begin position="393"/>
        <end position="407"/>
    </location>
</feature>
<dbReference type="PANTHER" id="PTHR11552:SF115">
    <property type="entry name" value="DEHYDROGENASE XPTC-RELATED"/>
    <property type="match status" value="1"/>
</dbReference>
<feature type="transmembrane region" description="Helical" evidence="3">
    <location>
        <begin position="12"/>
        <end position="38"/>
    </location>
</feature>
<evidence type="ECO:0000259" key="4">
    <source>
        <dbReference type="PROSITE" id="PS00624"/>
    </source>
</evidence>
<dbReference type="PROSITE" id="PS00624">
    <property type="entry name" value="GMC_OXRED_2"/>
    <property type="match status" value="1"/>
</dbReference>
<dbReference type="Pfam" id="PF05199">
    <property type="entry name" value="GMC_oxred_C"/>
    <property type="match status" value="1"/>
</dbReference>
<evidence type="ECO:0000256" key="2">
    <source>
        <dbReference type="SAM" id="MobiDB-lite"/>
    </source>
</evidence>
<proteinExistence type="inferred from homology"/>
<gene>
    <name evidence="5" type="ORF">R9X50_00745800</name>
</gene>
<keyword evidence="6" id="KW-1185">Reference proteome</keyword>
<dbReference type="PANTHER" id="PTHR11552">
    <property type="entry name" value="GLUCOSE-METHANOL-CHOLINE GMC OXIDOREDUCTASE"/>
    <property type="match status" value="1"/>
</dbReference>
<dbReference type="Pfam" id="PF00732">
    <property type="entry name" value="GMC_oxred_N"/>
    <property type="match status" value="2"/>
</dbReference>
<accession>A0AAQ3R7P6</accession>
<reference evidence="5 6" key="1">
    <citation type="submission" date="2023-11" db="EMBL/GenBank/DDBJ databases">
        <title>An acidophilic fungus is an integral part of prey digestion in a carnivorous sundew plant.</title>
        <authorList>
            <person name="Tsai I.J."/>
        </authorList>
    </citation>
    <scope>NUCLEOTIDE SEQUENCE [LARGE SCALE GENOMIC DNA]</scope>
    <source>
        <strain evidence="5">169a</strain>
    </source>
</reference>
<name>A0AAQ3R7P6_9PEZI</name>
<dbReference type="EMBL" id="CP138592">
    <property type="protein sequence ID" value="WPH04566.1"/>
    <property type="molecule type" value="Genomic_DNA"/>
</dbReference>
<dbReference type="InterPro" id="IPR012132">
    <property type="entry name" value="GMC_OxRdtase"/>
</dbReference>
<protein>
    <submittedName>
        <fullName evidence="5">Alcohol oxidase</fullName>
    </submittedName>
</protein>
<organism evidence="5 6">
    <name type="scientific">Acrodontium crateriforme</name>
    <dbReference type="NCBI Taxonomy" id="150365"/>
    <lineage>
        <taxon>Eukaryota</taxon>
        <taxon>Fungi</taxon>
        <taxon>Dikarya</taxon>
        <taxon>Ascomycota</taxon>
        <taxon>Pezizomycotina</taxon>
        <taxon>Dothideomycetes</taxon>
        <taxon>Dothideomycetidae</taxon>
        <taxon>Mycosphaerellales</taxon>
        <taxon>Teratosphaeriaceae</taxon>
        <taxon>Acrodontium</taxon>
    </lineage>
</organism>
<keyword evidence="3" id="KW-0812">Transmembrane</keyword>
<dbReference type="GO" id="GO:0016614">
    <property type="term" value="F:oxidoreductase activity, acting on CH-OH group of donors"/>
    <property type="evidence" value="ECO:0007669"/>
    <property type="project" value="InterPro"/>
</dbReference>
<dbReference type="AlphaFoldDB" id="A0AAQ3R7P6"/>
<dbReference type="InterPro" id="IPR000172">
    <property type="entry name" value="GMC_OxRdtase_N"/>
</dbReference>
<evidence type="ECO:0000313" key="6">
    <source>
        <dbReference type="Proteomes" id="UP001303373"/>
    </source>
</evidence>
<comment type="similarity">
    <text evidence="1">Belongs to the GMC oxidoreductase family.</text>
</comment>
<dbReference type="GO" id="GO:0044550">
    <property type="term" value="P:secondary metabolite biosynthetic process"/>
    <property type="evidence" value="ECO:0007669"/>
    <property type="project" value="TreeGrafter"/>
</dbReference>
<dbReference type="Proteomes" id="UP001303373">
    <property type="component" value="Chromosome 13"/>
</dbReference>
<dbReference type="GO" id="GO:0050660">
    <property type="term" value="F:flavin adenine dinucleotide binding"/>
    <property type="evidence" value="ECO:0007669"/>
    <property type="project" value="InterPro"/>
</dbReference>
<keyword evidence="3" id="KW-0472">Membrane</keyword>
<dbReference type="SUPFAM" id="SSF54373">
    <property type="entry name" value="FAD-linked reductases, C-terminal domain"/>
    <property type="match status" value="1"/>
</dbReference>
<dbReference type="InterPro" id="IPR036188">
    <property type="entry name" value="FAD/NAD-bd_sf"/>
</dbReference>
<keyword evidence="3" id="KW-1133">Transmembrane helix</keyword>
<sequence>MVNASSPTGISFIFYFVNFYSTPRMMFVLAFCAIFVSYGSTLPLNSPLLHSYDFIVVGGGPGGLTVANRLSEDPNVNVLLLEAGPADHGEVIVEVPGMIGADFGSIYDWNLSTVAQTYLDSTPRSIPQGHALGGGTLLNGMLWNRGSQGDYDDWVSLGNQGWGWDNLLPYFMKSETFTPLTNVALATQFLIEENPNVHGFKGPVNVSFPHYFWNSSAVLFSALNELGVPTSYDPNDGQIAGASFLPLDLDPTTEMRSTARRAYFDPVESRPNLWVATNQYVTQILFSNTPTNANATSSTPHDESVGQGTSPGVFGGIDGVSTTLSSTGTGPAGIRSILRRLWRGIKNSFYRRQTSSSVNITSNLIAVGVEFASGAANTRWNVTATREVIISAGALHSPQLLMLSGIGPASALQTLQIRVNINLPGVGSNLQDHGQTWCWYPYGNDPWPNPLDFYNNDTFVADAWTDYWANATGPLTTGAIDGVAFPSLPSISNMSTQLANQALAQSPKTYLENGTDPTVIAGYKRQLPLLAKALSSYSRAAYELLNANDGVLTVSTMRPLSRGTVTLNSSEPFDPPIIDPRYGSNPIDAQVLIAAMRFNERLITTPSLAQLGPSQMYPAVGMTDEQLLSYIDSHMQSEYHPAGTCAMLPLNLGGVVDPNLLVYGTKNLRVVDASIMPMLPAAHLQAVVYGIAEKAADIIKIANGMPVNVSSQTQQDSAEQPAITVYETHTVYI</sequence>
<evidence type="ECO:0000256" key="1">
    <source>
        <dbReference type="ARBA" id="ARBA00010790"/>
    </source>
</evidence>
<evidence type="ECO:0000256" key="3">
    <source>
        <dbReference type="SAM" id="Phobius"/>
    </source>
</evidence>
<dbReference type="InterPro" id="IPR007867">
    <property type="entry name" value="GMC_OxRtase_C"/>
</dbReference>